<accession>A0A8S1K5N1</accession>
<evidence type="ECO:0000313" key="2">
    <source>
        <dbReference type="Proteomes" id="UP000692954"/>
    </source>
</evidence>
<keyword evidence="2" id="KW-1185">Reference proteome</keyword>
<gene>
    <name evidence="1" type="ORF">PSON_ATCC_30995.1.T0040433</name>
</gene>
<evidence type="ECO:0000313" key="1">
    <source>
        <dbReference type="EMBL" id="CAD8050021.1"/>
    </source>
</evidence>
<reference evidence="1" key="1">
    <citation type="submission" date="2021-01" db="EMBL/GenBank/DDBJ databases">
        <authorList>
            <consortium name="Genoscope - CEA"/>
            <person name="William W."/>
        </authorList>
    </citation>
    <scope>NUCLEOTIDE SEQUENCE</scope>
</reference>
<sequence length="44" mass="4973">MAKCQKSKGMLEVLENSDESSVLNNPDIDNRYLDRNGIIRQCSS</sequence>
<dbReference type="EMBL" id="CAJJDN010000004">
    <property type="protein sequence ID" value="CAD8050021.1"/>
    <property type="molecule type" value="Genomic_DNA"/>
</dbReference>
<dbReference type="AlphaFoldDB" id="A0A8S1K5N1"/>
<dbReference type="Proteomes" id="UP000692954">
    <property type="component" value="Unassembled WGS sequence"/>
</dbReference>
<organism evidence="1 2">
    <name type="scientific">Paramecium sonneborni</name>
    <dbReference type="NCBI Taxonomy" id="65129"/>
    <lineage>
        <taxon>Eukaryota</taxon>
        <taxon>Sar</taxon>
        <taxon>Alveolata</taxon>
        <taxon>Ciliophora</taxon>
        <taxon>Intramacronucleata</taxon>
        <taxon>Oligohymenophorea</taxon>
        <taxon>Peniculida</taxon>
        <taxon>Parameciidae</taxon>
        <taxon>Paramecium</taxon>
    </lineage>
</organism>
<name>A0A8S1K5N1_9CILI</name>
<dbReference type="OrthoDB" id="372487at2759"/>
<proteinExistence type="predicted"/>
<protein>
    <submittedName>
        <fullName evidence="1">Uncharacterized protein</fullName>
    </submittedName>
</protein>
<comment type="caution">
    <text evidence="1">The sequence shown here is derived from an EMBL/GenBank/DDBJ whole genome shotgun (WGS) entry which is preliminary data.</text>
</comment>